<dbReference type="SUPFAM" id="SSF56349">
    <property type="entry name" value="DNA breaking-rejoining enzymes"/>
    <property type="match status" value="1"/>
</dbReference>
<dbReference type="InterPro" id="IPR010998">
    <property type="entry name" value="Integrase_recombinase_N"/>
</dbReference>
<dbReference type="CDD" id="cd00093">
    <property type="entry name" value="HTH_XRE"/>
    <property type="match status" value="1"/>
</dbReference>
<proteinExistence type="inferred from homology"/>
<gene>
    <name evidence="8" type="ORF">FXB42_09300</name>
</gene>
<keyword evidence="3" id="KW-0229">DNA integration</keyword>
<dbReference type="CDD" id="cd01189">
    <property type="entry name" value="INT_ICEBs1_C_like"/>
    <property type="match status" value="1"/>
</dbReference>
<reference evidence="8 9" key="1">
    <citation type="submission" date="2019-08" db="EMBL/GenBank/DDBJ databases">
        <title>Isolation and enrichment of carboxydotrophic bacteria from anaerobic sludge for the production of bio-based chemicals from syngas.</title>
        <authorList>
            <person name="Antares A.L."/>
            <person name="Moreira J."/>
            <person name="Diender M."/>
            <person name="Parshina S.N."/>
            <person name="Stams A.J.M."/>
            <person name="Alves M."/>
            <person name="Alves J.I."/>
            <person name="Sousa D.Z."/>
        </authorList>
    </citation>
    <scope>NUCLEOTIDE SEQUENCE [LARGE SCALE GENOMIC DNA]</scope>
    <source>
        <strain evidence="8 9">JM</strain>
    </source>
</reference>
<feature type="domain" description="HTH cro/C1-type" evidence="6">
    <location>
        <begin position="149"/>
        <end position="195"/>
    </location>
</feature>
<sequence length="461" mass="52367">MANIEKRGNAFRIVVSGGFDVNGKRIKHTMNYKPPEGLSPTKLKKDLDRAALEFEEKCNLGYVMDSNTKLIDFIEIWFKNYVGNKNLSPVTVKGYQDLSLKIAEHLGHLKMGKITSKHIQDFYNLIKAGTGMRGGEKYQVTPEYLTIVAKMKQRDISEKAGINDDTLRRLKKGGNTTLEIARKVADAIGKDFNSLFLSTNPQRQVSNDTVLHYHRLLNNIMNTAVRWGVIPFNPIEKRVELPKTERKEQAYMDDKEAMAFLELLEEEPIKYKLALNLLIYSGLRRGEIGGLKWSDIDFEDKIITVKRALKYVTGQGIIEGDPKTFKSKRSVKLPDFIFDLFRSYKVWQLTERLKVGDQWIDHDYIFTRWNGEPMNLDTIGGYLKKFTDKHGLKPVHLHSLRHTNASILIASGVDLKTVSSRLGHSNISTTGNIYAHVINTADAKASDALENILINPSIKAQ</sequence>
<feature type="domain" description="Tyr recombinase" evidence="7">
    <location>
        <begin position="247"/>
        <end position="447"/>
    </location>
</feature>
<dbReference type="PANTHER" id="PTHR30349">
    <property type="entry name" value="PHAGE INTEGRASE-RELATED"/>
    <property type="match status" value="1"/>
</dbReference>
<evidence type="ECO:0000256" key="4">
    <source>
        <dbReference type="ARBA" id="ARBA00023125"/>
    </source>
</evidence>
<evidence type="ECO:0000313" key="9">
    <source>
        <dbReference type="Proteomes" id="UP000322619"/>
    </source>
</evidence>
<dbReference type="PROSITE" id="PS50943">
    <property type="entry name" value="HTH_CROC1"/>
    <property type="match status" value="1"/>
</dbReference>
<comment type="caution">
    <text evidence="8">The sequence shown here is derived from an EMBL/GenBank/DDBJ whole genome shotgun (WGS) entry which is preliminary data.</text>
</comment>
<dbReference type="Gene3D" id="1.10.443.10">
    <property type="entry name" value="Intergrase catalytic core"/>
    <property type="match status" value="1"/>
</dbReference>
<evidence type="ECO:0000256" key="5">
    <source>
        <dbReference type="ARBA" id="ARBA00023172"/>
    </source>
</evidence>
<dbReference type="Pfam" id="PF00589">
    <property type="entry name" value="Phage_integrase"/>
    <property type="match status" value="1"/>
</dbReference>
<dbReference type="RefSeq" id="WP_148637587.1">
    <property type="nucleotide sequence ID" value="NZ_VSLA01000014.1"/>
</dbReference>
<protein>
    <submittedName>
        <fullName evidence="8">Site-specific integrase</fullName>
    </submittedName>
</protein>
<dbReference type="GO" id="GO:0015074">
    <property type="term" value="P:DNA integration"/>
    <property type="evidence" value="ECO:0007669"/>
    <property type="project" value="UniProtKB-KW"/>
</dbReference>
<evidence type="ECO:0000256" key="3">
    <source>
        <dbReference type="ARBA" id="ARBA00022908"/>
    </source>
</evidence>
<dbReference type="Proteomes" id="UP000322619">
    <property type="component" value="Unassembled WGS sequence"/>
</dbReference>
<name>A0A5D0WPB2_9FIRM</name>
<organism evidence="8 9">
    <name type="scientific">Acetobacterium wieringae</name>
    <dbReference type="NCBI Taxonomy" id="52694"/>
    <lineage>
        <taxon>Bacteria</taxon>
        <taxon>Bacillati</taxon>
        <taxon>Bacillota</taxon>
        <taxon>Clostridia</taxon>
        <taxon>Eubacteriales</taxon>
        <taxon>Eubacteriaceae</taxon>
        <taxon>Acetobacterium</taxon>
    </lineage>
</organism>
<dbReference type="InterPro" id="IPR013762">
    <property type="entry name" value="Integrase-like_cat_sf"/>
</dbReference>
<dbReference type="EMBL" id="VSLA01000014">
    <property type="protein sequence ID" value="TYC85558.1"/>
    <property type="molecule type" value="Genomic_DNA"/>
</dbReference>
<dbReference type="GO" id="GO:0003677">
    <property type="term" value="F:DNA binding"/>
    <property type="evidence" value="ECO:0007669"/>
    <property type="project" value="UniProtKB-KW"/>
</dbReference>
<accession>A0A5D0WPB2</accession>
<dbReference type="AlphaFoldDB" id="A0A5D0WPB2"/>
<dbReference type="PROSITE" id="PS51898">
    <property type="entry name" value="TYR_RECOMBINASE"/>
    <property type="match status" value="1"/>
</dbReference>
<evidence type="ECO:0000256" key="2">
    <source>
        <dbReference type="ARBA" id="ARBA00008857"/>
    </source>
</evidence>
<evidence type="ECO:0000259" key="7">
    <source>
        <dbReference type="PROSITE" id="PS51898"/>
    </source>
</evidence>
<comment type="function">
    <text evidence="1">Site-specific tyrosine recombinase, which acts by catalyzing the cutting and rejoining of the recombining DNA molecules.</text>
</comment>
<evidence type="ECO:0000259" key="6">
    <source>
        <dbReference type="PROSITE" id="PS50943"/>
    </source>
</evidence>
<dbReference type="Gene3D" id="1.10.150.130">
    <property type="match status" value="1"/>
</dbReference>
<dbReference type="InterPro" id="IPR001387">
    <property type="entry name" value="Cro/C1-type_HTH"/>
</dbReference>
<evidence type="ECO:0000256" key="1">
    <source>
        <dbReference type="ARBA" id="ARBA00003283"/>
    </source>
</evidence>
<dbReference type="InterPro" id="IPR011010">
    <property type="entry name" value="DNA_brk_join_enz"/>
</dbReference>
<dbReference type="InterPro" id="IPR050090">
    <property type="entry name" value="Tyrosine_recombinase_XerCD"/>
</dbReference>
<evidence type="ECO:0000313" key="8">
    <source>
        <dbReference type="EMBL" id="TYC85558.1"/>
    </source>
</evidence>
<dbReference type="InterPro" id="IPR002104">
    <property type="entry name" value="Integrase_catalytic"/>
</dbReference>
<dbReference type="InterPro" id="IPR004107">
    <property type="entry name" value="Integrase_SAM-like_N"/>
</dbReference>
<dbReference type="GO" id="GO:0006310">
    <property type="term" value="P:DNA recombination"/>
    <property type="evidence" value="ECO:0007669"/>
    <property type="project" value="UniProtKB-KW"/>
</dbReference>
<comment type="similarity">
    <text evidence="2">Belongs to the 'phage' integrase family.</text>
</comment>
<dbReference type="Pfam" id="PF14659">
    <property type="entry name" value="Phage_int_SAM_3"/>
    <property type="match status" value="1"/>
</dbReference>
<keyword evidence="4" id="KW-0238">DNA-binding</keyword>
<dbReference type="PANTHER" id="PTHR30349:SF64">
    <property type="entry name" value="PROPHAGE INTEGRASE INTD-RELATED"/>
    <property type="match status" value="1"/>
</dbReference>
<keyword evidence="5" id="KW-0233">DNA recombination</keyword>